<evidence type="ECO:0000313" key="9">
    <source>
        <dbReference type="EMBL" id="KRK19182.1"/>
    </source>
</evidence>
<comment type="similarity">
    <text evidence="8">Belongs to the ATPase delta chain family.</text>
</comment>
<comment type="function">
    <text evidence="8">F(1)F(0) ATP synthase produces ATP from ADP in the presence of a proton or sodium gradient. F-type ATPases consist of two structural domains, F(1) containing the extramembraneous catalytic core and F(0) containing the membrane proton channel, linked together by a central stalk and a peripheral stalk. During catalysis, ATP synthesis in the catalytic domain of F(1) is coupled via a rotary mechanism of the central stalk subunits to proton translocation.</text>
</comment>
<dbReference type="GO" id="GO:0005886">
    <property type="term" value="C:plasma membrane"/>
    <property type="evidence" value="ECO:0007669"/>
    <property type="project" value="UniProtKB-SubCell"/>
</dbReference>
<dbReference type="InterPro" id="IPR020781">
    <property type="entry name" value="ATPase_OSCP/d_CS"/>
</dbReference>
<proteinExistence type="inferred from homology"/>
<dbReference type="NCBIfam" id="NF004401">
    <property type="entry name" value="PRK05758.2-1"/>
    <property type="match status" value="1"/>
</dbReference>
<evidence type="ECO:0000256" key="2">
    <source>
        <dbReference type="ARBA" id="ARBA00022448"/>
    </source>
</evidence>
<evidence type="ECO:0000256" key="3">
    <source>
        <dbReference type="ARBA" id="ARBA00022781"/>
    </source>
</evidence>
<keyword evidence="7 8" id="KW-0066">ATP synthesis</keyword>
<comment type="subcellular location">
    <subcellularLocation>
        <location evidence="8">Cell membrane</location>
        <topology evidence="8">Peripheral membrane protein</topology>
    </subcellularLocation>
    <subcellularLocation>
        <location evidence="1">Membrane</location>
    </subcellularLocation>
</comment>
<keyword evidence="8" id="KW-1003">Cell membrane</keyword>
<gene>
    <name evidence="8" type="primary">atpH</name>
    <name evidence="9" type="ORF">FD22_GL000743</name>
</gene>
<dbReference type="PRINTS" id="PR00125">
    <property type="entry name" value="ATPASEDELTA"/>
</dbReference>
<dbReference type="HAMAP" id="MF_01416">
    <property type="entry name" value="ATP_synth_delta_bact"/>
    <property type="match status" value="1"/>
</dbReference>
<keyword evidence="4 8" id="KW-0406">Ion transport</keyword>
<organism evidence="9 10">
    <name type="scientific">Loigolactobacillus coryniformis subsp. coryniformis KCTC 3167 = DSM 20001</name>
    <dbReference type="NCBI Taxonomy" id="913848"/>
    <lineage>
        <taxon>Bacteria</taxon>
        <taxon>Bacillati</taxon>
        <taxon>Bacillota</taxon>
        <taxon>Bacilli</taxon>
        <taxon>Lactobacillales</taxon>
        <taxon>Lactobacillaceae</taxon>
        <taxon>Loigolactobacillus</taxon>
    </lineage>
</organism>
<dbReference type="AlphaFoldDB" id="A0A0R1FC98"/>
<dbReference type="EMBL" id="AZCN01000002">
    <property type="protein sequence ID" value="KRK19182.1"/>
    <property type="molecule type" value="Genomic_DNA"/>
</dbReference>
<dbReference type="InterPro" id="IPR026015">
    <property type="entry name" value="ATP_synth_OSCP/delta_N_sf"/>
</dbReference>
<evidence type="ECO:0000256" key="4">
    <source>
        <dbReference type="ARBA" id="ARBA00023065"/>
    </source>
</evidence>
<name>A0A0R1FC98_9LACO</name>
<evidence type="ECO:0000256" key="7">
    <source>
        <dbReference type="ARBA" id="ARBA00023310"/>
    </source>
</evidence>
<dbReference type="InterPro" id="IPR000711">
    <property type="entry name" value="ATPase_OSCP/dsu"/>
</dbReference>
<comment type="caution">
    <text evidence="9">The sequence shown here is derived from an EMBL/GenBank/DDBJ whole genome shotgun (WGS) entry which is preliminary data.</text>
</comment>
<dbReference type="PROSITE" id="PS00389">
    <property type="entry name" value="ATPASE_DELTA"/>
    <property type="match status" value="1"/>
</dbReference>
<dbReference type="eggNOG" id="COG0712">
    <property type="taxonomic scope" value="Bacteria"/>
</dbReference>
<evidence type="ECO:0000256" key="6">
    <source>
        <dbReference type="ARBA" id="ARBA00023196"/>
    </source>
</evidence>
<reference evidence="9 10" key="1">
    <citation type="journal article" date="2015" name="Genome Announc.">
        <title>Expanding the biotechnology potential of lactobacilli through comparative genomics of 213 strains and associated genera.</title>
        <authorList>
            <person name="Sun Z."/>
            <person name="Harris H.M."/>
            <person name="McCann A."/>
            <person name="Guo C."/>
            <person name="Argimon S."/>
            <person name="Zhang W."/>
            <person name="Yang X."/>
            <person name="Jeffery I.B."/>
            <person name="Cooney J.C."/>
            <person name="Kagawa T.F."/>
            <person name="Liu W."/>
            <person name="Song Y."/>
            <person name="Salvetti E."/>
            <person name="Wrobel A."/>
            <person name="Rasinkangas P."/>
            <person name="Parkhill J."/>
            <person name="Rea M.C."/>
            <person name="O'Sullivan O."/>
            <person name="Ritari J."/>
            <person name="Douillard F.P."/>
            <person name="Paul Ross R."/>
            <person name="Yang R."/>
            <person name="Briner A.E."/>
            <person name="Felis G.E."/>
            <person name="de Vos W.M."/>
            <person name="Barrangou R."/>
            <person name="Klaenhammer T.R."/>
            <person name="Caufield P.W."/>
            <person name="Cui Y."/>
            <person name="Zhang H."/>
            <person name="O'Toole P.W."/>
        </authorList>
    </citation>
    <scope>NUCLEOTIDE SEQUENCE [LARGE SCALE GENOMIC DNA]</scope>
    <source>
        <strain evidence="9 10">DSM 20001</strain>
    </source>
</reference>
<dbReference type="NCBIfam" id="TIGR01145">
    <property type="entry name" value="ATP_synt_delta"/>
    <property type="match status" value="1"/>
</dbReference>
<keyword evidence="2 8" id="KW-0813">Transport</keyword>
<comment type="function">
    <text evidence="8">This protein is part of the stalk that links CF(0) to CF(1). It either transmits conformational changes from CF(0) to CF(1) or is implicated in proton conduction.</text>
</comment>
<sequence>MALDKYTIGQRYGTALFDLATEQGTIDAVYADVAALQQVFADTPTLAATLTNATLTLEQKQPILTSLQQGATDSVKNLIQMVFDYGRMNEMPFILAAFMQRYDQVNGIVHAKVTSAVALTTEQQQALSTQLAARLGAKQITIDNTVDEAVIGGVIVEANNLVIDGSIRSKLAQVRQLLLG</sequence>
<dbReference type="GO" id="GO:0046933">
    <property type="term" value="F:proton-transporting ATP synthase activity, rotational mechanism"/>
    <property type="evidence" value="ECO:0007669"/>
    <property type="project" value="UniProtKB-UniRule"/>
</dbReference>
<keyword evidence="6 8" id="KW-0139">CF(1)</keyword>
<dbReference type="Gene3D" id="1.10.520.20">
    <property type="entry name" value="N-terminal domain of the delta subunit of the F1F0-ATP synthase"/>
    <property type="match status" value="1"/>
</dbReference>
<protein>
    <recommendedName>
        <fullName evidence="8">ATP synthase subunit delta</fullName>
    </recommendedName>
    <alternativeName>
        <fullName evidence="8">ATP synthase F(1) sector subunit delta</fullName>
    </alternativeName>
    <alternativeName>
        <fullName evidence="8">F-type ATPase subunit delta</fullName>
        <shortName evidence="8">F-ATPase subunit delta</shortName>
    </alternativeName>
</protein>
<keyword evidence="5 8" id="KW-0472">Membrane</keyword>
<dbReference type="Proteomes" id="UP000051181">
    <property type="component" value="Unassembled WGS sequence"/>
</dbReference>
<dbReference type="GeneID" id="65916782"/>
<dbReference type="Pfam" id="PF00213">
    <property type="entry name" value="OSCP"/>
    <property type="match status" value="1"/>
</dbReference>
<accession>A0A0R1FC98</accession>
<dbReference type="PANTHER" id="PTHR11910">
    <property type="entry name" value="ATP SYNTHASE DELTA CHAIN"/>
    <property type="match status" value="1"/>
</dbReference>
<dbReference type="SUPFAM" id="SSF47928">
    <property type="entry name" value="N-terminal domain of the delta subunit of the F1F0-ATP synthase"/>
    <property type="match status" value="1"/>
</dbReference>
<keyword evidence="3 8" id="KW-0375">Hydrogen ion transport</keyword>
<evidence type="ECO:0000256" key="8">
    <source>
        <dbReference type="HAMAP-Rule" id="MF_01416"/>
    </source>
</evidence>
<dbReference type="RefSeq" id="WP_003678750.1">
    <property type="nucleotide sequence ID" value="NZ_AZCN01000002.1"/>
</dbReference>
<evidence type="ECO:0000256" key="5">
    <source>
        <dbReference type="ARBA" id="ARBA00023136"/>
    </source>
</evidence>
<dbReference type="PATRIC" id="fig|913848.6.peg.772"/>
<evidence type="ECO:0000313" key="10">
    <source>
        <dbReference type="Proteomes" id="UP000051181"/>
    </source>
</evidence>
<dbReference type="GO" id="GO:0045259">
    <property type="term" value="C:proton-transporting ATP synthase complex"/>
    <property type="evidence" value="ECO:0007669"/>
    <property type="project" value="UniProtKB-KW"/>
</dbReference>
<evidence type="ECO:0000256" key="1">
    <source>
        <dbReference type="ARBA" id="ARBA00004370"/>
    </source>
</evidence>